<feature type="transmembrane region" description="Helical" evidence="1">
    <location>
        <begin position="133"/>
        <end position="151"/>
    </location>
</feature>
<sequence length="158" mass="17694">MNKQLKNQVKALAVYQIAGGILGIAFTLWVMFSGQVLITQEVLRIALFATALFVFSLLCGRMLFRKPERGLVLSLANQVLQVVYFAFGAYGFQYVAGLRVGLGMDMTGSWTFKFRLALSSFQFDFGADTSQKFIGINLVALFLIFWIERLLEKVKAGK</sequence>
<keyword evidence="1" id="KW-1133">Transmembrane helix</keyword>
<proteinExistence type="predicted"/>
<protein>
    <submittedName>
        <fullName evidence="2">Uncharacterized protein</fullName>
    </submittedName>
</protein>
<feature type="transmembrane region" description="Helical" evidence="1">
    <location>
        <begin position="44"/>
        <end position="64"/>
    </location>
</feature>
<keyword evidence="1" id="KW-0812">Transmembrane</keyword>
<gene>
    <name evidence="2" type="ORF">SAMN06296052_11365</name>
</gene>
<feature type="transmembrane region" description="Helical" evidence="1">
    <location>
        <begin position="12"/>
        <end position="32"/>
    </location>
</feature>
<dbReference type="Proteomes" id="UP000198432">
    <property type="component" value="Unassembled WGS sequence"/>
</dbReference>
<dbReference type="AlphaFoldDB" id="A0A239HAW4"/>
<evidence type="ECO:0000313" key="2">
    <source>
        <dbReference type="EMBL" id="SNS78559.1"/>
    </source>
</evidence>
<evidence type="ECO:0000256" key="1">
    <source>
        <dbReference type="SAM" id="Phobius"/>
    </source>
</evidence>
<feature type="transmembrane region" description="Helical" evidence="1">
    <location>
        <begin position="71"/>
        <end position="92"/>
    </location>
</feature>
<accession>A0A239HAW4</accession>
<organism evidence="2 3">
    <name type="scientific">Pontibacter ummariensis</name>
    <dbReference type="NCBI Taxonomy" id="1610492"/>
    <lineage>
        <taxon>Bacteria</taxon>
        <taxon>Pseudomonadati</taxon>
        <taxon>Bacteroidota</taxon>
        <taxon>Cytophagia</taxon>
        <taxon>Cytophagales</taxon>
        <taxon>Hymenobacteraceae</taxon>
        <taxon>Pontibacter</taxon>
    </lineage>
</organism>
<dbReference type="OrthoDB" id="1448671at2"/>
<reference evidence="3" key="1">
    <citation type="submission" date="2017-06" db="EMBL/GenBank/DDBJ databases">
        <authorList>
            <person name="Varghese N."/>
            <person name="Submissions S."/>
        </authorList>
    </citation>
    <scope>NUCLEOTIDE SEQUENCE [LARGE SCALE GENOMIC DNA]</scope>
    <source>
        <strain evidence="3">NKM1</strain>
    </source>
</reference>
<dbReference type="EMBL" id="FZOQ01000013">
    <property type="protein sequence ID" value="SNS78559.1"/>
    <property type="molecule type" value="Genomic_DNA"/>
</dbReference>
<evidence type="ECO:0000313" key="3">
    <source>
        <dbReference type="Proteomes" id="UP000198432"/>
    </source>
</evidence>
<dbReference type="RefSeq" id="WP_089319961.1">
    <property type="nucleotide sequence ID" value="NZ_FZOQ01000013.1"/>
</dbReference>
<name>A0A239HAW4_9BACT</name>
<keyword evidence="1" id="KW-0472">Membrane</keyword>
<keyword evidence="3" id="KW-1185">Reference proteome</keyword>